<feature type="compositionally biased region" description="Low complexity" evidence="1">
    <location>
        <begin position="541"/>
        <end position="552"/>
    </location>
</feature>
<evidence type="ECO:0000256" key="1">
    <source>
        <dbReference type="SAM" id="MobiDB-lite"/>
    </source>
</evidence>
<name>A0AAD3NSJ5_CRYJA</name>
<evidence type="ECO:0000313" key="2">
    <source>
        <dbReference type="EMBL" id="GLJ58035.1"/>
    </source>
</evidence>
<accession>A0AAD3NSJ5</accession>
<reference evidence="2" key="1">
    <citation type="submission" date="2022-12" db="EMBL/GenBank/DDBJ databases">
        <title>Chromosome-Level Genome Assembly of Japanese Cedar (Cryptomeriajaponica D. Don).</title>
        <authorList>
            <person name="Fujino T."/>
            <person name="Yamaguchi K."/>
            <person name="Yokoyama T."/>
            <person name="Hamanaka T."/>
            <person name="Harazono Y."/>
            <person name="Kamada H."/>
            <person name="Kobayashi W."/>
            <person name="Ujino-Ihara T."/>
            <person name="Uchiyama K."/>
            <person name="Matsumoto A."/>
            <person name="Izuno A."/>
            <person name="Tsumura Y."/>
            <person name="Toyoda A."/>
            <person name="Shigenobu S."/>
            <person name="Moriguchi Y."/>
            <person name="Ueno S."/>
            <person name="Kasahara M."/>
        </authorList>
    </citation>
    <scope>NUCLEOTIDE SEQUENCE</scope>
</reference>
<feature type="compositionally biased region" description="Basic residues" evidence="1">
    <location>
        <begin position="429"/>
        <end position="450"/>
    </location>
</feature>
<evidence type="ECO:0000313" key="3">
    <source>
        <dbReference type="Proteomes" id="UP001234787"/>
    </source>
</evidence>
<dbReference type="Proteomes" id="UP001234787">
    <property type="component" value="Unassembled WGS sequence"/>
</dbReference>
<proteinExistence type="predicted"/>
<keyword evidence="3" id="KW-1185">Reference proteome</keyword>
<feature type="region of interest" description="Disordered" evidence="1">
    <location>
        <begin position="535"/>
        <end position="571"/>
    </location>
</feature>
<sequence length="613" mass="64873">MPRWFTGWVGSRVSSKVGHRFSARVRVKAGVEGGCAPTLPEVGAKVPVWVGAKVDAKVGEKVGDRLSGRMGGCQDGSQGGCKGGCRGGCQLGFQGGCQVGDCYGGCQGGSRGGCQVARLCSKVGANVAARVRGLKGVSQRGCQDGCAPTLAKTGARLGSKPGHRLGARMGGCQGACQGGSWGGCQGGHQGGCAPTLARVGHGVVVGVGVKEPRWVASSQVACQGGCRGGCQGSKVGAKEPRWVSGWVPRWEPGWVPRWKPGWVGIPWVSSWVPDGCFLSSFSRRDSFRALEVVSCPVALSSTWEPNFGPRVPFFFVSHPTFGLWPFRVSEHIFVLVDPSWVLERICGPWVPFCIPKLVFWCLIPILGAHLAPSAHPGQTERLGAPGQDRACTRGAPNMHQGALGPHVSAGRCARGGVWAPRCRRDTARTRRPVQVHARRPGRVHTRRPSKVRAPGQGSHLANGAHFAREGVHLDGGGWPGWIRTWVANSAVKRAWAGVVLGWVTSREVPVLHPFLVFRRASQCYLNKPFARLRSRRGRAGPGCAARTTARAGGDTERASAHPRRPEHTGHGATRALCAHPGAPEVLRAHPGEIGVHLGQCALGRVAHVGQGAR</sequence>
<protein>
    <submittedName>
        <fullName evidence="2">Uncharacterized protein</fullName>
    </submittedName>
</protein>
<feature type="compositionally biased region" description="Basic and acidic residues" evidence="1">
    <location>
        <begin position="553"/>
        <end position="569"/>
    </location>
</feature>
<dbReference type="EMBL" id="BSEH01000249">
    <property type="protein sequence ID" value="GLJ58035.1"/>
    <property type="molecule type" value="Genomic_DNA"/>
</dbReference>
<feature type="region of interest" description="Disordered" evidence="1">
    <location>
        <begin position="429"/>
        <end position="461"/>
    </location>
</feature>
<dbReference type="AlphaFoldDB" id="A0AAD3NSJ5"/>
<organism evidence="2 3">
    <name type="scientific">Cryptomeria japonica</name>
    <name type="common">Japanese cedar</name>
    <name type="synonym">Cupressus japonica</name>
    <dbReference type="NCBI Taxonomy" id="3369"/>
    <lineage>
        <taxon>Eukaryota</taxon>
        <taxon>Viridiplantae</taxon>
        <taxon>Streptophyta</taxon>
        <taxon>Embryophyta</taxon>
        <taxon>Tracheophyta</taxon>
        <taxon>Spermatophyta</taxon>
        <taxon>Pinopsida</taxon>
        <taxon>Pinidae</taxon>
        <taxon>Conifers II</taxon>
        <taxon>Cupressales</taxon>
        <taxon>Cupressaceae</taxon>
        <taxon>Cryptomeria</taxon>
    </lineage>
</organism>
<gene>
    <name evidence="2" type="ORF">SUGI_1407870</name>
</gene>
<comment type="caution">
    <text evidence="2">The sequence shown here is derived from an EMBL/GenBank/DDBJ whole genome shotgun (WGS) entry which is preliminary data.</text>
</comment>